<evidence type="ECO:0000313" key="2">
    <source>
        <dbReference type="EMBL" id="CRG88115.1"/>
    </source>
</evidence>
<reference evidence="2 3" key="1">
    <citation type="submission" date="2015-04" db="EMBL/GenBank/DDBJ databases">
        <authorList>
            <person name="Syromyatnikov M.Y."/>
            <person name="Popov V.N."/>
        </authorList>
    </citation>
    <scope>NUCLEOTIDE SEQUENCE [LARGE SCALE GENOMIC DNA]</scope>
    <source>
        <strain evidence="2">WF-38-12</strain>
    </source>
</reference>
<sequence>MDDQRFQNEQSVSDVENASKISDVQVTGNILSCVKEKANTPSRIIVEYLLRKVPDFRRLSELREQGWNNPEGDRFFENQRQAADNADKKTEKEFYKMMKTIAYDMHRVTGVFHIKNPYRDGCSVLDMCMAPGGFLAIALSCNPEAQALAFSLPRIDGGHRVLLPKRPNVTLKFLDVTMLAEDMGLSSIPHEHPDAGNFLPSQLDPGQSFDLIICDGQVLRNHGRADYRERTEASRLCLTQLTIALNHLNPGGTIIVLLHKVEALATVQLLQTFDKFASVQLFKHTRFHAKRSSFYMLATNIRADSEDTKTAIERWKFQWNIATFGTDEDYCGVIRLDMSDVEVLLKKFGPRLISLGRKIWEIQANALENAPFIRRTLSS</sequence>
<organism evidence="2 3">
    <name type="scientific">Talaromyces islandicus</name>
    <name type="common">Penicillium islandicum</name>
    <dbReference type="NCBI Taxonomy" id="28573"/>
    <lineage>
        <taxon>Eukaryota</taxon>
        <taxon>Fungi</taxon>
        <taxon>Dikarya</taxon>
        <taxon>Ascomycota</taxon>
        <taxon>Pezizomycotina</taxon>
        <taxon>Eurotiomycetes</taxon>
        <taxon>Eurotiomycetidae</taxon>
        <taxon>Eurotiales</taxon>
        <taxon>Trichocomaceae</taxon>
        <taxon>Talaromyces</taxon>
        <taxon>Talaromyces sect. Islandici</taxon>
    </lineage>
</organism>
<feature type="domain" description="Ribosomal RNA methyltransferase FtsJ" evidence="1">
    <location>
        <begin position="120"/>
        <end position="298"/>
    </location>
</feature>
<dbReference type="InterPro" id="IPR029063">
    <property type="entry name" value="SAM-dependent_MTases_sf"/>
</dbReference>
<gene>
    <name evidence="2" type="ORF">PISL3812_05142</name>
</gene>
<name>A0A0U1LXV2_TALIS</name>
<evidence type="ECO:0000259" key="1">
    <source>
        <dbReference type="Pfam" id="PF01728"/>
    </source>
</evidence>
<proteinExistence type="predicted"/>
<dbReference type="STRING" id="28573.A0A0U1LXV2"/>
<accession>A0A0U1LXV2</accession>
<keyword evidence="3" id="KW-1185">Reference proteome</keyword>
<evidence type="ECO:0000313" key="3">
    <source>
        <dbReference type="Proteomes" id="UP000054383"/>
    </source>
</evidence>
<dbReference type="OrthoDB" id="417125at2759"/>
<dbReference type="GO" id="GO:0032259">
    <property type="term" value="P:methylation"/>
    <property type="evidence" value="ECO:0007669"/>
    <property type="project" value="InterPro"/>
</dbReference>
<dbReference type="GO" id="GO:0008168">
    <property type="term" value="F:methyltransferase activity"/>
    <property type="evidence" value="ECO:0007669"/>
    <property type="project" value="InterPro"/>
</dbReference>
<dbReference type="OMA" id="KRWKRIW"/>
<dbReference type="InterPro" id="IPR002877">
    <property type="entry name" value="RNA_MeTrfase_FtsJ_dom"/>
</dbReference>
<dbReference type="EMBL" id="CVMT01000004">
    <property type="protein sequence ID" value="CRG88115.1"/>
    <property type="molecule type" value="Genomic_DNA"/>
</dbReference>
<dbReference type="Proteomes" id="UP000054383">
    <property type="component" value="Unassembled WGS sequence"/>
</dbReference>
<protein>
    <recommendedName>
        <fullName evidence="1">Ribosomal RNA methyltransferase FtsJ domain-containing protein</fullName>
    </recommendedName>
</protein>
<dbReference type="Gene3D" id="3.40.50.150">
    <property type="entry name" value="Vaccinia Virus protein VP39"/>
    <property type="match status" value="1"/>
</dbReference>
<dbReference type="SUPFAM" id="SSF53335">
    <property type="entry name" value="S-adenosyl-L-methionine-dependent methyltransferases"/>
    <property type="match status" value="1"/>
</dbReference>
<dbReference type="Pfam" id="PF01728">
    <property type="entry name" value="FtsJ"/>
    <property type="match status" value="1"/>
</dbReference>
<dbReference type="AlphaFoldDB" id="A0A0U1LXV2"/>